<evidence type="ECO:0000313" key="2">
    <source>
        <dbReference type="EMBL" id="KAF7511182.1"/>
    </source>
</evidence>
<dbReference type="OrthoDB" id="5418235at2759"/>
<feature type="compositionally biased region" description="Acidic residues" evidence="1">
    <location>
        <begin position="823"/>
        <end position="839"/>
    </location>
</feature>
<name>A0A8H7E6J9_9EURO</name>
<dbReference type="EMBL" id="JAACFV010000022">
    <property type="protein sequence ID" value="KAF7511182.1"/>
    <property type="molecule type" value="Genomic_DNA"/>
</dbReference>
<dbReference type="InterPro" id="IPR011009">
    <property type="entry name" value="Kinase-like_dom_sf"/>
</dbReference>
<proteinExistence type="predicted"/>
<keyword evidence="3" id="KW-1185">Reference proteome</keyword>
<protein>
    <recommendedName>
        <fullName evidence="4">Protein kinase domain-containing protein</fullName>
    </recommendedName>
</protein>
<evidence type="ECO:0008006" key="4">
    <source>
        <dbReference type="Google" id="ProtNLM"/>
    </source>
</evidence>
<dbReference type="Proteomes" id="UP000606974">
    <property type="component" value="Unassembled WGS sequence"/>
</dbReference>
<organism evidence="2 3">
    <name type="scientific">Endocarpon pusillum</name>
    <dbReference type="NCBI Taxonomy" id="364733"/>
    <lineage>
        <taxon>Eukaryota</taxon>
        <taxon>Fungi</taxon>
        <taxon>Dikarya</taxon>
        <taxon>Ascomycota</taxon>
        <taxon>Pezizomycotina</taxon>
        <taxon>Eurotiomycetes</taxon>
        <taxon>Chaetothyriomycetidae</taxon>
        <taxon>Verrucariales</taxon>
        <taxon>Verrucariaceae</taxon>
        <taxon>Endocarpon</taxon>
    </lineage>
</organism>
<feature type="compositionally biased region" description="Acidic residues" evidence="1">
    <location>
        <begin position="906"/>
        <end position="939"/>
    </location>
</feature>
<feature type="compositionally biased region" description="Basic residues" evidence="1">
    <location>
        <begin position="1032"/>
        <end position="1042"/>
    </location>
</feature>
<feature type="region of interest" description="Disordered" evidence="1">
    <location>
        <begin position="900"/>
        <end position="954"/>
    </location>
</feature>
<feature type="compositionally biased region" description="Low complexity" evidence="1">
    <location>
        <begin position="1043"/>
        <end position="1055"/>
    </location>
</feature>
<evidence type="ECO:0000256" key="1">
    <source>
        <dbReference type="SAM" id="MobiDB-lite"/>
    </source>
</evidence>
<accession>A0A8H7E6J9</accession>
<sequence>MSRSNISVFQRGGNYLHRRLTKLYSDTKQSYETASVASKTTADEDPVLKALHREFRIQKDRLLAWGLQWSDSNAAPSPDVEIDQKLDQAGLGHVVALVMSDIQKLLIESEMMQNPQTTFQEKMPGGQLDSKALPGSNELTTTDNIAKSRSLLSQLITCIDSLYKLSESRRTLSGGSNIEKGSKESLTKDHPSPTSPSGSPVQDPCRALRAAGLTCQTEESIRQDKLFIDPSCITRVFDVTVVSLKPPPYEEVMPLEKTRVPGKLLVPRLTVEQRSAFGLEDNCQKAVIVEYIPTMRHEGSALDDQYCSALRYARQISESQFSVQVSHTGNLRLLGYTIDIRNRRHGFVHQMPTREDSSDQQSRVPVISNLRAIIPSKRDDSDQPSPHLEDRFRLAFNILLSMLHSSVLGLRHECLNSANIVILLDQYIEQDSSGRSGISSFDIRRPYLLQSPPSDHMPKQADGLSSGIYRHAHDNDVNGLERSWAFDIYSFGLILLEIGLWTPVSRLWKSKYNKFTFTSRIKNIYVPKLTSRCGTAYMKVVQTCINAPDLFEARSRSTGTVETAQFWCSYMIQIGRNLSRCCAIDVDGPPCEPDLAYFEHLNDKQPSLEFPRTLERKGSTFKPTRHVTQLEAATDATLQIEKRPEPQAQSAVQHTILKKWNNVDIPQDCLDQWNTYLMPRISKLLQKALSSSHESCSASLMMVGKTPETAKTTICIQCVSVEKVRDCLKRNFRCKKGWGLVVLKGDVRRSGRPRRKGKCHDSARSRLQPPQPEKSAYQAKPQFGASLGAFRNNEHLPPVSFGGAILVDGKPYGMTVHHMLDAPSDDEEEMPTDGEDGEDGVQRSSANSSDVWLSDMSANQSREHFRQELLEGSDVLEISDDESECSTIRPDYINLETGNGGFWFADDGDETPGLEDDFASDSDEEEDSSDIGDDDDDDDRASVGDTIGIDPADDEEVYVTQPAIDDVDDDFFPCIEDRDEDHLASHSLGYVHASSGIRRVVTGNLKHEIDWALIKIRDERLAVGNTIHQHITKSKKCRKTKGKTSAAPSSTPNPSVTQLTTIAPSSTLARLPVQCHGRTSGLQSGRISAALALVKLHGRTSFSSSWVVEGGAFGVPGDSGAWIYDPQTGRLCGHVLAWGRQSKTAYMAPMDLLFEDIRKRLAADRVELPGSGGLERAASRQLEKSQVDPLQDKIQHVRIPTAAGMMDEDVEMKLDGDTPGPAAKPLELAMGDLQIGEKVSAQLKNSSIALGTKSRDIPNSLTCQVQVQGRQQGLQKVMGDRVLGSRVA</sequence>
<feature type="compositionally biased region" description="Polar residues" evidence="1">
    <location>
        <begin position="842"/>
        <end position="851"/>
    </location>
</feature>
<comment type="caution">
    <text evidence="2">The sequence shown here is derived from an EMBL/GenBank/DDBJ whole genome shotgun (WGS) entry which is preliminary data.</text>
</comment>
<dbReference type="SUPFAM" id="SSF56112">
    <property type="entry name" value="Protein kinase-like (PK-like)"/>
    <property type="match status" value="1"/>
</dbReference>
<evidence type="ECO:0000313" key="3">
    <source>
        <dbReference type="Proteomes" id="UP000606974"/>
    </source>
</evidence>
<feature type="region of interest" description="Disordered" evidence="1">
    <location>
        <begin position="823"/>
        <end position="851"/>
    </location>
</feature>
<feature type="compositionally biased region" description="Basic and acidic residues" evidence="1">
    <location>
        <begin position="180"/>
        <end position="191"/>
    </location>
</feature>
<feature type="region of interest" description="Disordered" evidence="1">
    <location>
        <begin position="172"/>
        <end position="203"/>
    </location>
</feature>
<reference evidence="2" key="1">
    <citation type="submission" date="2020-02" db="EMBL/GenBank/DDBJ databases">
        <authorList>
            <person name="Palmer J.M."/>
        </authorList>
    </citation>
    <scope>NUCLEOTIDE SEQUENCE</scope>
    <source>
        <strain evidence="2">EPUS1.4</strain>
        <tissue evidence="2">Thallus</tissue>
    </source>
</reference>
<gene>
    <name evidence="2" type="ORF">GJ744_005079</name>
</gene>
<feature type="region of interest" description="Disordered" evidence="1">
    <location>
        <begin position="749"/>
        <end position="778"/>
    </location>
</feature>
<feature type="region of interest" description="Disordered" evidence="1">
    <location>
        <begin position="1032"/>
        <end position="1056"/>
    </location>
</feature>
<dbReference type="PANTHER" id="PTHR37542:SF2">
    <property type="entry name" value="PROTEIN KINASE DOMAIN-CONTAINING PROTEIN"/>
    <property type="match status" value="1"/>
</dbReference>
<dbReference type="PANTHER" id="PTHR37542">
    <property type="entry name" value="HELO DOMAIN-CONTAINING PROTEIN-RELATED"/>
    <property type="match status" value="1"/>
</dbReference>